<dbReference type="Proteomes" id="UP000253273">
    <property type="component" value="Chromosome"/>
</dbReference>
<gene>
    <name evidence="3" type="ORF">DU500_02750</name>
</gene>
<dbReference type="InterPro" id="IPR058271">
    <property type="entry name" value="DUF7965"/>
</dbReference>
<protein>
    <recommendedName>
        <fullName evidence="2">DUF7965 domain-containing protein</fullName>
    </recommendedName>
</protein>
<accession>A0A345DZR8</accession>
<dbReference type="OrthoDB" id="346511at2157"/>
<dbReference type="GeneID" id="37282269"/>
<feature type="domain" description="DUF7965" evidence="2">
    <location>
        <begin position="22"/>
        <end position="162"/>
    </location>
</feature>
<keyword evidence="1" id="KW-0812">Transmembrane</keyword>
<feature type="transmembrane region" description="Helical" evidence="1">
    <location>
        <begin position="124"/>
        <end position="149"/>
    </location>
</feature>
<reference evidence="3 4" key="1">
    <citation type="submission" date="2018-07" db="EMBL/GenBank/DDBJ databases">
        <title>Genome sequences of Haloplanus sp. CBA1113.</title>
        <authorList>
            <person name="Kim Y.B."/>
            <person name="Roh S.W."/>
        </authorList>
    </citation>
    <scope>NUCLEOTIDE SEQUENCE [LARGE SCALE GENOMIC DNA]</scope>
    <source>
        <strain evidence="3 4">CBA1113</strain>
    </source>
</reference>
<keyword evidence="4" id="KW-1185">Reference proteome</keyword>
<evidence type="ECO:0000256" key="1">
    <source>
        <dbReference type="SAM" id="Phobius"/>
    </source>
</evidence>
<sequence length="164" mass="16443">MADGDGTSAPAADGASPAPDPLLRWALASFHAATLLVVPLAILYAVDALGSLLRGVHTATGLGLYLALWGLTWWTNGRWLAATRLDGLRETIRPAATWGAVTGVGFLFVLLVAVAVALPDPVFVAVLALVGAPVSALVGAVAGVGFAALDLLIVAAGERLAGGA</sequence>
<dbReference type="KEGG" id="haj:DU500_02750"/>
<dbReference type="Pfam" id="PF25913">
    <property type="entry name" value="DUF7965"/>
    <property type="match status" value="1"/>
</dbReference>
<keyword evidence="1" id="KW-1133">Transmembrane helix</keyword>
<name>A0A345DZR8_9EURY</name>
<dbReference type="RefSeq" id="WP_114584590.1">
    <property type="nucleotide sequence ID" value="NZ_CP031150.1"/>
</dbReference>
<dbReference type="EMBL" id="CP031150">
    <property type="protein sequence ID" value="AXG05440.1"/>
    <property type="molecule type" value="Genomic_DNA"/>
</dbReference>
<feature type="transmembrane region" description="Helical" evidence="1">
    <location>
        <begin position="25"/>
        <end position="46"/>
    </location>
</feature>
<feature type="transmembrane region" description="Helical" evidence="1">
    <location>
        <begin position="52"/>
        <end position="74"/>
    </location>
</feature>
<keyword evidence="1" id="KW-0472">Membrane</keyword>
<dbReference type="AlphaFoldDB" id="A0A345DZR8"/>
<feature type="transmembrane region" description="Helical" evidence="1">
    <location>
        <begin position="95"/>
        <end position="118"/>
    </location>
</feature>
<evidence type="ECO:0000313" key="4">
    <source>
        <dbReference type="Proteomes" id="UP000253273"/>
    </source>
</evidence>
<evidence type="ECO:0000259" key="2">
    <source>
        <dbReference type="Pfam" id="PF25913"/>
    </source>
</evidence>
<organism evidence="3 4">
    <name type="scientific">Haloplanus rubicundus</name>
    <dbReference type="NCBI Taxonomy" id="1547898"/>
    <lineage>
        <taxon>Archaea</taxon>
        <taxon>Methanobacteriati</taxon>
        <taxon>Methanobacteriota</taxon>
        <taxon>Stenosarchaea group</taxon>
        <taxon>Halobacteria</taxon>
        <taxon>Halobacteriales</taxon>
        <taxon>Haloferacaceae</taxon>
        <taxon>Haloplanus</taxon>
    </lineage>
</organism>
<proteinExistence type="predicted"/>
<evidence type="ECO:0000313" key="3">
    <source>
        <dbReference type="EMBL" id="AXG05440.1"/>
    </source>
</evidence>